<dbReference type="EMBL" id="OOIL02001989">
    <property type="protein sequence ID" value="VFQ79593.1"/>
    <property type="molecule type" value="Genomic_DNA"/>
</dbReference>
<dbReference type="Pfam" id="PF10551">
    <property type="entry name" value="MULE"/>
    <property type="match status" value="1"/>
</dbReference>
<sequence length="448" mass="49519">MYYPDLFCRQFGALQHVPQVVVYDRHLHHIKSNVMQIGDDEKQYLEVWEGRNDATVQMEFGMVDATLEYRQCQRLDPGRHPDGFVPSHEVLRVHELLRECVRALGNASILDHPRSSMPTIQDILGDGQIEGVMHLLSGLDVEGGVVGEERHRHIVRTRDDRTDSVGFAAWSARPPPSGKFMCSHCGRTNHTVETCFELVGFPSHFTKTSSGRGTSVSHRGGRGGRGGGPAVNHGGRGILGTPAAAPGRGQQPSGTAPAGSGSQAAIHVASVVSVDGTHLYGKYKGTLLIVVAMTGNGDIFPLAFSIVDAEDGASWKWFMTNIMRHVVPPHRHICIISNMHGGIDHAFNNVPELQGGQVTQRFCHRHLRSNFHNKFRSKKLRNMMYKPGETPSRSRPDWEGVGTQLVKFKMDETLRMEAMMVTSPKDVEAARLAAEKMKEKPVEQAEAY</sequence>
<evidence type="ECO:0000313" key="3">
    <source>
        <dbReference type="EMBL" id="VFQ79593.1"/>
    </source>
</evidence>
<evidence type="ECO:0000259" key="2">
    <source>
        <dbReference type="Pfam" id="PF10551"/>
    </source>
</evidence>
<feature type="domain" description="MULE transposase" evidence="2">
    <location>
        <begin position="271"/>
        <end position="370"/>
    </location>
</feature>
<proteinExistence type="predicted"/>
<dbReference type="InterPro" id="IPR018289">
    <property type="entry name" value="MULE_transposase_dom"/>
</dbReference>
<feature type="compositionally biased region" description="Gly residues" evidence="1">
    <location>
        <begin position="223"/>
        <end position="238"/>
    </location>
</feature>
<protein>
    <recommendedName>
        <fullName evidence="2">MULE transposase domain-containing protein</fullName>
    </recommendedName>
</protein>
<dbReference type="AlphaFoldDB" id="A0A484LSU9"/>
<dbReference type="PANTHER" id="PTHR31973:SF195">
    <property type="entry name" value="MUDR FAMILY TRANSPOSASE"/>
    <property type="match status" value="1"/>
</dbReference>
<dbReference type="Proteomes" id="UP000595140">
    <property type="component" value="Unassembled WGS sequence"/>
</dbReference>
<dbReference type="PANTHER" id="PTHR31973">
    <property type="entry name" value="POLYPROTEIN, PUTATIVE-RELATED"/>
    <property type="match status" value="1"/>
</dbReference>
<gene>
    <name evidence="3" type="ORF">CCAM_LOCUS21369</name>
</gene>
<organism evidence="3 4">
    <name type="scientific">Cuscuta campestris</name>
    <dbReference type="NCBI Taxonomy" id="132261"/>
    <lineage>
        <taxon>Eukaryota</taxon>
        <taxon>Viridiplantae</taxon>
        <taxon>Streptophyta</taxon>
        <taxon>Embryophyta</taxon>
        <taxon>Tracheophyta</taxon>
        <taxon>Spermatophyta</taxon>
        <taxon>Magnoliopsida</taxon>
        <taxon>eudicotyledons</taxon>
        <taxon>Gunneridae</taxon>
        <taxon>Pentapetalae</taxon>
        <taxon>asterids</taxon>
        <taxon>lamiids</taxon>
        <taxon>Solanales</taxon>
        <taxon>Convolvulaceae</taxon>
        <taxon>Cuscuteae</taxon>
        <taxon>Cuscuta</taxon>
        <taxon>Cuscuta subgen. Grammica</taxon>
        <taxon>Cuscuta sect. Cleistogrammica</taxon>
    </lineage>
</organism>
<accession>A0A484LSU9</accession>
<dbReference type="OrthoDB" id="1304958at2759"/>
<reference evidence="3 4" key="1">
    <citation type="submission" date="2018-04" db="EMBL/GenBank/DDBJ databases">
        <authorList>
            <person name="Vogel A."/>
        </authorList>
    </citation>
    <scope>NUCLEOTIDE SEQUENCE [LARGE SCALE GENOMIC DNA]</scope>
</reference>
<keyword evidence="4" id="KW-1185">Reference proteome</keyword>
<feature type="region of interest" description="Disordered" evidence="1">
    <location>
        <begin position="207"/>
        <end position="261"/>
    </location>
</feature>
<feature type="compositionally biased region" description="Low complexity" evidence="1">
    <location>
        <begin position="209"/>
        <end position="218"/>
    </location>
</feature>
<evidence type="ECO:0000313" key="4">
    <source>
        <dbReference type="Proteomes" id="UP000595140"/>
    </source>
</evidence>
<evidence type="ECO:0000256" key="1">
    <source>
        <dbReference type="SAM" id="MobiDB-lite"/>
    </source>
</evidence>
<name>A0A484LSU9_9ASTE</name>